<dbReference type="InterPro" id="IPR001245">
    <property type="entry name" value="Ser-Thr/Tyr_kinase_cat_dom"/>
</dbReference>
<evidence type="ECO:0000256" key="3">
    <source>
        <dbReference type="ARBA" id="ARBA00022475"/>
    </source>
</evidence>
<dbReference type="Pfam" id="PF07714">
    <property type="entry name" value="PK_Tyr_Ser-Thr"/>
    <property type="match status" value="2"/>
</dbReference>
<evidence type="ECO:0000256" key="4">
    <source>
        <dbReference type="ARBA" id="ARBA00022527"/>
    </source>
</evidence>
<dbReference type="Gene3D" id="2.90.10.10">
    <property type="entry name" value="Bulb-type lectin domain"/>
    <property type="match status" value="2"/>
</dbReference>
<keyword evidence="3" id="KW-1003">Cell membrane</keyword>
<evidence type="ECO:0000256" key="10">
    <source>
        <dbReference type="ARBA" id="ARBA00022840"/>
    </source>
</evidence>
<dbReference type="RefSeq" id="XP_048131128.1">
    <property type="nucleotide sequence ID" value="XM_048275171.1"/>
</dbReference>
<feature type="domain" description="EGF-like" evidence="20">
    <location>
        <begin position="330"/>
        <end position="366"/>
    </location>
</feature>
<dbReference type="SMART" id="SM00220">
    <property type="entry name" value="S_TKc"/>
    <property type="match status" value="2"/>
</dbReference>
<keyword evidence="12" id="KW-0472">Membrane</keyword>
<name>A0ABM3H3E7_9MYRT</name>
<dbReference type="PROSITE" id="PS50026">
    <property type="entry name" value="EGF_3"/>
    <property type="match status" value="1"/>
</dbReference>
<evidence type="ECO:0000256" key="5">
    <source>
        <dbReference type="ARBA" id="ARBA00022679"/>
    </source>
</evidence>
<dbReference type="InterPro" id="IPR001480">
    <property type="entry name" value="Bulb-type_lectin_dom"/>
</dbReference>
<evidence type="ECO:0000313" key="23">
    <source>
        <dbReference type="RefSeq" id="XP_048131128.1"/>
    </source>
</evidence>
<evidence type="ECO:0000256" key="17">
    <source>
        <dbReference type="PROSITE-ProRule" id="PRU00076"/>
    </source>
</evidence>
<keyword evidence="9" id="KW-0418">Kinase</keyword>
<feature type="domain" description="Bulb-type lectin" evidence="21">
    <location>
        <begin position="1239"/>
        <end position="1359"/>
    </location>
</feature>
<reference evidence="23" key="2">
    <citation type="submission" date="2025-08" db="UniProtKB">
        <authorList>
            <consortium name="RefSeq"/>
        </authorList>
    </citation>
    <scope>IDENTIFICATION</scope>
    <source>
        <tissue evidence="23">Leaf</tissue>
    </source>
</reference>
<feature type="domain" description="Protein kinase" evidence="19">
    <location>
        <begin position="949"/>
        <end position="1226"/>
    </location>
</feature>
<dbReference type="CDD" id="cd14066">
    <property type="entry name" value="STKc_IRAK"/>
    <property type="match status" value="1"/>
</dbReference>
<evidence type="ECO:0000259" key="19">
    <source>
        <dbReference type="PROSITE" id="PS50011"/>
    </source>
</evidence>
<dbReference type="Pfam" id="PF08276">
    <property type="entry name" value="PAN_2"/>
    <property type="match status" value="1"/>
</dbReference>
<comment type="caution">
    <text evidence="17">Lacks conserved residue(s) required for the propagation of feature annotation.</text>
</comment>
<dbReference type="SUPFAM" id="SSF56112">
    <property type="entry name" value="Protein kinase-like (PK-like)"/>
    <property type="match status" value="2"/>
</dbReference>
<organism evidence="22 23">
    <name type="scientific">Rhodamnia argentea</name>
    <dbReference type="NCBI Taxonomy" id="178133"/>
    <lineage>
        <taxon>Eukaryota</taxon>
        <taxon>Viridiplantae</taxon>
        <taxon>Streptophyta</taxon>
        <taxon>Embryophyta</taxon>
        <taxon>Tracheophyta</taxon>
        <taxon>Spermatophyta</taxon>
        <taxon>Magnoliopsida</taxon>
        <taxon>eudicotyledons</taxon>
        <taxon>Gunneridae</taxon>
        <taxon>Pentapetalae</taxon>
        <taxon>rosids</taxon>
        <taxon>malvids</taxon>
        <taxon>Myrtales</taxon>
        <taxon>Myrtaceae</taxon>
        <taxon>Myrtoideae</taxon>
        <taxon>Myrteae</taxon>
        <taxon>Australasian group</taxon>
        <taxon>Rhodamnia</taxon>
    </lineage>
</organism>
<evidence type="ECO:0000256" key="18">
    <source>
        <dbReference type="SAM" id="MobiDB-lite"/>
    </source>
</evidence>
<keyword evidence="10" id="KW-0067">ATP-binding</keyword>
<dbReference type="Gene3D" id="3.30.200.20">
    <property type="entry name" value="Phosphorylase Kinase, domain 1"/>
    <property type="match status" value="2"/>
</dbReference>
<evidence type="ECO:0000256" key="12">
    <source>
        <dbReference type="ARBA" id="ARBA00023136"/>
    </source>
</evidence>
<dbReference type="InterPro" id="IPR021820">
    <property type="entry name" value="S-locus_recpt_kinase_C"/>
</dbReference>
<gene>
    <name evidence="23" type="primary">LOC115732636</name>
</gene>
<dbReference type="InterPro" id="IPR008271">
    <property type="entry name" value="Ser/Thr_kinase_AS"/>
</dbReference>
<evidence type="ECO:0000256" key="2">
    <source>
        <dbReference type="ARBA" id="ARBA00012513"/>
    </source>
</evidence>
<dbReference type="SMART" id="SM00108">
    <property type="entry name" value="B_lectin"/>
    <property type="match status" value="2"/>
</dbReference>
<dbReference type="InterPro" id="IPR011009">
    <property type="entry name" value="Kinase-like_dom_sf"/>
</dbReference>
<evidence type="ECO:0000256" key="14">
    <source>
        <dbReference type="ARBA" id="ARBA00023180"/>
    </source>
</evidence>
<dbReference type="Gene3D" id="1.10.510.10">
    <property type="entry name" value="Transferase(Phosphotransferase) domain 1"/>
    <property type="match status" value="2"/>
</dbReference>
<feature type="region of interest" description="Disordered" evidence="18">
    <location>
        <begin position="19"/>
        <end position="48"/>
    </location>
</feature>
<accession>A0ABM3H3E7</accession>
<dbReference type="EC" id="2.7.11.1" evidence="2"/>
<keyword evidence="8" id="KW-0547">Nucleotide-binding</keyword>
<evidence type="ECO:0000256" key="13">
    <source>
        <dbReference type="ARBA" id="ARBA00023157"/>
    </source>
</evidence>
<dbReference type="InterPro" id="IPR000742">
    <property type="entry name" value="EGF"/>
</dbReference>
<comment type="catalytic activity">
    <reaction evidence="16">
        <text>L-seryl-[protein] + ATP = O-phospho-L-seryl-[protein] + ADP + H(+)</text>
        <dbReference type="Rhea" id="RHEA:17989"/>
        <dbReference type="Rhea" id="RHEA-COMP:9863"/>
        <dbReference type="Rhea" id="RHEA-COMP:11604"/>
        <dbReference type="ChEBI" id="CHEBI:15378"/>
        <dbReference type="ChEBI" id="CHEBI:29999"/>
        <dbReference type="ChEBI" id="CHEBI:30616"/>
        <dbReference type="ChEBI" id="CHEBI:83421"/>
        <dbReference type="ChEBI" id="CHEBI:456216"/>
        <dbReference type="EC" id="2.7.11.1"/>
    </reaction>
</comment>
<dbReference type="Proteomes" id="UP000827889">
    <property type="component" value="Chromosome 2"/>
</dbReference>
<dbReference type="CDD" id="cd00028">
    <property type="entry name" value="B_lectin"/>
    <property type="match status" value="2"/>
</dbReference>
<evidence type="ECO:0000259" key="20">
    <source>
        <dbReference type="PROSITE" id="PS50026"/>
    </source>
</evidence>
<evidence type="ECO:0000256" key="1">
    <source>
        <dbReference type="ARBA" id="ARBA00004251"/>
    </source>
</evidence>
<evidence type="ECO:0000259" key="21">
    <source>
        <dbReference type="PROSITE" id="PS50927"/>
    </source>
</evidence>
<dbReference type="SUPFAM" id="SSF51110">
    <property type="entry name" value="alpha-D-mannose-specific plant lectins"/>
    <property type="match status" value="2"/>
</dbReference>
<dbReference type="InterPro" id="IPR003609">
    <property type="entry name" value="Pan_app"/>
</dbReference>
<proteinExistence type="predicted"/>
<evidence type="ECO:0000256" key="6">
    <source>
        <dbReference type="ARBA" id="ARBA00022692"/>
    </source>
</evidence>
<dbReference type="Pfam" id="PF00954">
    <property type="entry name" value="S_locus_glycop"/>
    <property type="match status" value="2"/>
</dbReference>
<dbReference type="Pfam" id="PF01453">
    <property type="entry name" value="B_lectin"/>
    <property type="match status" value="2"/>
</dbReference>
<dbReference type="PROSITE" id="PS50927">
    <property type="entry name" value="BULB_LECTIN"/>
    <property type="match status" value="2"/>
</dbReference>
<evidence type="ECO:0000256" key="11">
    <source>
        <dbReference type="ARBA" id="ARBA00022989"/>
    </source>
</evidence>
<evidence type="ECO:0000256" key="8">
    <source>
        <dbReference type="ARBA" id="ARBA00022741"/>
    </source>
</evidence>
<dbReference type="PROSITE" id="PS00108">
    <property type="entry name" value="PROTEIN_KINASE_ST"/>
    <property type="match status" value="1"/>
</dbReference>
<keyword evidence="11" id="KW-1133">Transmembrane helix</keyword>
<evidence type="ECO:0000256" key="9">
    <source>
        <dbReference type="ARBA" id="ARBA00022777"/>
    </source>
</evidence>
<dbReference type="InterPro" id="IPR036426">
    <property type="entry name" value="Bulb-type_lectin_dom_sf"/>
</dbReference>
<keyword evidence="4" id="KW-0723">Serine/threonine-protein kinase</keyword>
<sequence length="1377" mass="153894">MECTMARYGDMRDRLHPYVPPWDPMDLDTPDREVMDPESDMEAEPSSDRDYEEKCSIIFVSFVGGLSFGADSLSSGQSMKDGETLVSSGHSFELGFFSPGSSKSRYLGIWYKITPETVVWVANGGNPLTDSSGVLTSGHEGTLALLNQSKGVVWSSNSSGVLTNPVACLLESGNLVLWDNISSNPGDTYSGQSFDYPCDTLLSDMKLGSNLRTGFKWYLTAWKSVDDPSPSDYTCGLDDQGLPHIVILRNCSTRTYRSGVWNGVEFSGLSVAANSISRQMLVNNQTDVCFAYQALDDGIITRVSLNESGSLQRLVRKKESASWIVMYSLPNDSCDNYALCGANGFCRSNLSSKCQCLQGFIPKSPEEWQMLYFSGGCMRKVPVNCSKGEGFFKLSRVSCLIWNDIDLPLFDLDTITVATDNFSPRNLLGPGGFGSVYKGTLSTDQEIAVKRLSKDSGQGLEEFRNEVGLIARLQDRNLVSLLGCCVDRDERLLIYEYMPNKSLNNFIFAHDNRIWLARHRRFEIIFGIGRGILYLHQDPKLQVVHRDLKTSDILLDANLNPKISDFGLERIFGGDEKEARTRRITGTFGYMSPEYAFDGKFSVKSDVFSFGVLLLEIVSGKRNRGFCRPSHHHNLLGHAWLLWDEGRALELMDDSLADSAITSQVERCIHVGLLCVQKFPGDRLTMSSVVFMLANEEAILPHPKPPGFFMERRLTNSGATSPRELYTDNLITITMPEGRYGSATSWLVECIQFNGFSIGVNPISRQTFVYNRTDLYFEYNLLKDEIVTRIVLNESGLLQRLVRTKDGIGWTVMYSFPDDPWDGYALCGANGFCRSNRFSRCDCLQDFVPKVPEQWQMLNWSGGCVREVVECLKNCSCTAYANSNVGGGGSGCRMWFGDLMDISCIIENPPQYQIEVVVYYMFLNSRHAKDDIDLPLFELDTIAAATNNFSPTNMIGSEGFGSVYNGNLSTDQEIAVKRLSKNSGQGGEEFMNEVASIAGLQHKNLVGLLGCCIEKEERMLIYEYMANKRLDNFIFDCNRPFSLEWEKCYDIVIGIGRGLLYLHQDSKLQVIHRDLKTSNILLDANLIPKISDFGLARIFAGDKKEARTKRIIGTYGYMSPEYVIDGKFSVKSDVFSFGMLLLETVSGKRNRGFCHPSHHHNLLGHAWLLWNEGKALELMDDSLPDSYIEFQGERSIHVGLLCVQKFPGDRQTMSSVVFMLTNQEAILPQPKQPGFFMERSPTSSGQSMKDGETLVSSGQSFELGFFSPGSSKKRYLGIWYKITPETVVWVANGDNPLTNSSRVLTFGHEGNLALLNQSKGVVWSSNSSGVLTNPVARLLESGNLVLWDNINLIPRDAYSWQSFDYPCDTLLSGMNWG</sequence>
<dbReference type="GeneID" id="115732636"/>
<keyword evidence="7" id="KW-0732">Signal</keyword>
<feature type="compositionally biased region" description="Acidic residues" evidence="18">
    <location>
        <begin position="36"/>
        <end position="45"/>
    </location>
</feature>
<keyword evidence="13" id="KW-1015">Disulfide bond</keyword>
<keyword evidence="5" id="KW-0808">Transferase</keyword>
<protein>
    <recommendedName>
        <fullName evidence="2">non-specific serine/threonine protein kinase</fullName>
        <ecNumber evidence="2">2.7.11.1</ecNumber>
    </recommendedName>
</protein>
<keyword evidence="22" id="KW-1185">Reference proteome</keyword>
<dbReference type="InterPro" id="IPR000858">
    <property type="entry name" value="S_locus_glycoprot_dom"/>
</dbReference>
<keyword evidence="6" id="KW-0812">Transmembrane</keyword>
<dbReference type="PROSITE" id="PS50011">
    <property type="entry name" value="PROTEIN_KINASE_DOM"/>
    <property type="match status" value="2"/>
</dbReference>
<feature type="domain" description="Protein kinase" evidence="19">
    <location>
        <begin position="422"/>
        <end position="700"/>
    </location>
</feature>
<keyword evidence="17" id="KW-0245">EGF-like domain</keyword>
<feature type="domain" description="Bulb-type lectin" evidence="21">
    <location>
        <begin position="70"/>
        <end position="190"/>
    </location>
</feature>
<dbReference type="PANTHER" id="PTHR27002:SF214">
    <property type="entry name" value="RECEPTOR-LIKE SERINE_THREONINE-PROTEIN KINASE"/>
    <property type="match status" value="1"/>
</dbReference>
<evidence type="ECO:0000256" key="16">
    <source>
        <dbReference type="ARBA" id="ARBA00048679"/>
    </source>
</evidence>
<evidence type="ECO:0000313" key="22">
    <source>
        <dbReference type="Proteomes" id="UP000827889"/>
    </source>
</evidence>
<dbReference type="Pfam" id="PF11883">
    <property type="entry name" value="DUF3403"/>
    <property type="match status" value="1"/>
</dbReference>
<comment type="subcellular location">
    <subcellularLocation>
        <location evidence="1">Cell membrane</location>
        <topology evidence="1">Single-pass type I membrane protein</topology>
    </subcellularLocation>
</comment>
<keyword evidence="14" id="KW-0325">Glycoprotein</keyword>
<evidence type="ECO:0000256" key="7">
    <source>
        <dbReference type="ARBA" id="ARBA00022729"/>
    </source>
</evidence>
<dbReference type="InterPro" id="IPR000719">
    <property type="entry name" value="Prot_kinase_dom"/>
</dbReference>
<comment type="catalytic activity">
    <reaction evidence="15">
        <text>L-threonyl-[protein] + ATP = O-phospho-L-threonyl-[protein] + ADP + H(+)</text>
        <dbReference type="Rhea" id="RHEA:46608"/>
        <dbReference type="Rhea" id="RHEA-COMP:11060"/>
        <dbReference type="Rhea" id="RHEA-COMP:11605"/>
        <dbReference type="ChEBI" id="CHEBI:15378"/>
        <dbReference type="ChEBI" id="CHEBI:30013"/>
        <dbReference type="ChEBI" id="CHEBI:30616"/>
        <dbReference type="ChEBI" id="CHEBI:61977"/>
        <dbReference type="ChEBI" id="CHEBI:456216"/>
        <dbReference type="EC" id="2.7.11.1"/>
    </reaction>
</comment>
<dbReference type="PANTHER" id="PTHR27002">
    <property type="entry name" value="RECEPTOR-LIKE SERINE/THREONINE-PROTEIN KINASE SD1-8"/>
    <property type="match status" value="1"/>
</dbReference>
<evidence type="ECO:0000256" key="15">
    <source>
        <dbReference type="ARBA" id="ARBA00047899"/>
    </source>
</evidence>
<reference evidence="22" key="1">
    <citation type="submission" date="2025-05" db="UniProtKB">
        <authorList>
            <consortium name="RefSeq"/>
        </authorList>
    </citation>
    <scope>NUCLEOTIDE SEQUENCE [LARGE SCALE GENOMIC DNA]</scope>
</reference>